<dbReference type="FunCoup" id="B3RWS3">
    <property type="interactions" value="2234"/>
</dbReference>
<name>B3RWS3_TRIAD</name>
<evidence type="ECO:0000313" key="12">
    <source>
        <dbReference type="EMBL" id="EDV25176.1"/>
    </source>
</evidence>
<dbReference type="Pfam" id="PF13959">
    <property type="entry name" value="CTE_SPB4"/>
    <property type="match status" value="1"/>
</dbReference>
<dbReference type="InParanoid" id="B3RWS3"/>
<reference evidence="12 13" key="1">
    <citation type="journal article" date="2008" name="Nature">
        <title>The Trichoplax genome and the nature of placozoans.</title>
        <authorList>
            <person name="Srivastava M."/>
            <person name="Begovic E."/>
            <person name="Chapman J."/>
            <person name="Putnam N.H."/>
            <person name="Hellsten U."/>
            <person name="Kawashima T."/>
            <person name="Kuo A."/>
            <person name="Mitros T."/>
            <person name="Salamov A."/>
            <person name="Carpenter M.L."/>
            <person name="Signorovitch A.Y."/>
            <person name="Moreno M.A."/>
            <person name="Kamm K."/>
            <person name="Grimwood J."/>
            <person name="Schmutz J."/>
            <person name="Shapiro H."/>
            <person name="Grigoriev I.V."/>
            <person name="Buss L.W."/>
            <person name="Schierwater B."/>
            <person name="Dellaporta S.L."/>
            <person name="Rokhsar D.S."/>
        </authorList>
    </citation>
    <scope>NUCLEOTIDE SEQUENCE [LARGE SCALE GENOMIC DNA]</scope>
    <source>
        <strain evidence="12 13">Grell-BS-1999</strain>
    </source>
</reference>
<evidence type="ECO:0000256" key="4">
    <source>
        <dbReference type="ARBA" id="ARBA00022840"/>
    </source>
</evidence>
<evidence type="ECO:0000256" key="7">
    <source>
        <dbReference type="RuleBase" id="RU000492"/>
    </source>
</evidence>
<comment type="function">
    <text evidence="8">RNA helicase.</text>
</comment>
<dbReference type="OrthoDB" id="10259640at2759"/>
<evidence type="ECO:0000256" key="1">
    <source>
        <dbReference type="ARBA" id="ARBA00022741"/>
    </source>
</evidence>
<dbReference type="KEGG" id="tad:TRIADDRAFT_26030"/>
<dbReference type="Proteomes" id="UP000009022">
    <property type="component" value="Unassembled WGS sequence"/>
</dbReference>
<dbReference type="SMART" id="SM01178">
    <property type="entry name" value="DUF4217"/>
    <property type="match status" value="1"/>
</dbReference>
<dbReference type="GeneID" id="6753855"/>
<dbReference type="GO" id="GO:0005524">
    <property type="term" value="F:ATP binding"/>
    <property type="evidence" value="ECO:0007669"/>
    <property type="project" value="UniProtKB-UniRule"/>
</dbReference>
<dbReference type="InterPro" id="IPR025313">
    <property type="entry name" value="SPB4-like_CTE"/>
</dbReference>
<dbReference type="EC" id="3.6.4.13" evidence="8"/>
<keyword evidence="2 7" id="KW-0378">Hydrolase</keyword>
<dbReference type="InterPro" id="IPR000629">
    <property type="entry name" value="RNA-helicase_DEAD-box_CS"/>
</dbReference>
<evidence type="ECO:0000259" key="9">
    <source>
        <dbReference type="PROSITE" id="PS51192"/>
    </source>
</evidence>
<evidence type="ECO:0000256" key="8">
    <source>
        <dbReference type="RuleBase" id="RU365068"/>
    </source>
</evidence>
<dbReference type="PROSITE" id="PS51194">
    <property type="entry name" value="HELICASE_CTER"/>
    <property type="match status" value="1"/>
</dbReference>
<dbReference type="PANTHER" id="PTHR24031">
    <property type="entry name" value="RNA HELICASE"/>
    <property type="match status" value="1"/>
</dbReference>
<dbReference type="CTD" id="6753855"/>
<dbReference type="CDD" id="cd17941">
    <property type="entry name" value="DEADc_DDX10"/>
    <property type="match status" value="1"/>
</dbReference>
<comment type="similarity">
    <text evidence="7">Belongs to the DEAD box helicase family.</text>
</comment>
<evidence type="ECO:0000256" key="5">
    <source>
        <dbReference type="ARBA" id="ARBA00022884"/>
    </source>
</evidence>
<organism evidence="12 13">
    <name type="scientific">Trichoplax adhaerens</name>
    <name type="common">Trichoplax reptans</name>
    <dbReference type="NCBI Taxonomy" id="10228"/>
    <lineage>
        <taxon>Eukaryota</taxon>
        <taxon>Metazoa</taxon>
        <taxon>Placozoa</taxon>
        <taxon>Uniplacotomia</taxon>
        <taxon>Trichoplacea</taxon>
        <taxon>Trichoplacidae</taxon>
        <taxon>Trichoplax</taxon>
    </lineage>
</organism>
<protein>
    <recommendedName>
        <fullName evidence="8">ATP-dependent RNA helicase</fullName>
        <ecNumber evidence="8">3.6.4.13</ecNumber>
    </recommendedName>
</protein>
<dbReference type="InterPro" id="IPR001650">
    <property type="entry name" value="Helicase_C-like"/>
</dbReference>
<dbReference type="InterPro" id="IPR014014">
    <property type="entry name" value="RNA_helicase_DEAD_Q_motif"/>
</dbReference>
<dbReference type="SMART" id="SM00487">
    <property type="entry name" value="DEXDc"/>
    <property type="match status" value="1"/>
</dbReference>
<dbReference type="GO" id="GO:0003724">
    <property type="term" value="F:RNA helicase activity"/>
    <property type="evidence" value="ECO:0007669"/>
    <property type="project" value="UniProtKB-EC"/>
</dbReference>
<dbReference type="GO" id="GO:0016887">
    <property type="term" value="F:ATP hydrolysis activity"/>
    <property type="evidence" value="ECO:0007669"/>
    <property type="project" value="RHEA"/>
</dbReference>
<gene>
    <name evidence="12" type="ORF">TRIADDRAFT_26030</name>
</gene>
<dbReference type="InterPro" id="IPR014001">
    <property type="entry name" value="Helicase_ATP-bd"/>
</dbReference>
<dbReference type="GO" id="GO:0006364">
    <property type="term" value="P:rRNA processing"/>
    <property type="evidence" value="ECO:0000318"/>
    <property type="project" value="GO_Central"/>
</dbReference>
<keyword evidence="13" id="KW-1185">Reference proteome</keyword>
<feature type="domain" description="Helicase ATP-binding" evidence="9">
    <location>
        <begin position="38"/>
        <end position="212"/>
    </location>
</feature>
<comment type="catalytic activity">
    <reaction evidence="8">
        <text>ATP + H2O = ADP + phosphate + H(+)</text>
        <dbReference type="Rhea" id="RHEA:13065"/>
        <dbReference type="ChEBI" id="CHEBI:15377"/>
        <dbReference type="ChEBI" id="CHEBI:15378"/>
        <dbReference type="ChEBI" id="CHEBI:30616"/>
        <dbReference type="ChEBI" id="CHEBI:43474"/>
        <dbReference type="ChEBI" id="CHEBI:456216"/>
        <dbReference type="EC" id="3.6.4.13"/>
    </reaction>
</comment>
<keyword evidence="1 7" id="KW-0547">Nucleotide-binding</keyword>
<evidence type="ECO:0000259" key="10">
    <source>
        <dbReference type="PROSITE" id="PS51194"/>
    </source>
</evidence>
<dbReference type="Pfam" id="PF00271">
    <property type="entry name" value="Helicase_C"/>
    <property type="match status" value="1"/>
</dbReference>
<dbReference type="STRING" id="10228.B3RWS3"/>
<feature type="domain" description="DEAD-box RNA helicase Q" evidence="11">
    <location>
        <begin position="7"/>
        <end position="35"/>
    </location>
</feature>
<dbReference type="Pfam" id="PF00270">
    <property type="entry name" value="DEAD"/>
    <property type="match status" value="1"/>
</dbReference>
<feature type="domain" description="Helicase C-terminal" evidence="10">
    <location>
        <begin position="225"/>
        <end position="387"/>
    </location>
</feature>
<evidence type="ECO:0000256" key="2">
    <source>
        <dbReference type="ARBA" id="ARBA00022801"/>
    </source>
</evidence>
<dbReference type="PROSITE" id="PS51195">
    <property type="entry name" value="Q_MOTIF"/>
    <property type="match status" value="1"/>
</dbReference>
<dbReference type="Gene3D" id="3.40.50.300">
    <property type="entry name" value="P-loop containing nucleotide triphosphate hydrolases"/>
    <property type="match status" value="2"/>
</dbReference>
<dbReference type="PhylomeDB" id="B3RWS3"/>
<dbReference type="GO" id="GO:0003723">
    <property type="term" value="F:RNA binding"/>
    <property type="evidence" value="ECO:0007669"/>
    <property type="project" value="UniProtKB-UniRule"/>
</dbReference>
<dbReference type="HOGENOM" id="CLU_003041_26_5_1"/>
<dbReference type="GO" id="GO:0005634">
    <property type="term" value="C:nucleus"/>
    <property type="evidence" value="ECO:0000318"/>
    <property type="project" value="GO_Central"/>
</dbReference>
<dbReference type="PROSITE" id="PS51192">
    <property type="entry name" value="HELICASE_ATP_BIND_1"/>
    <property type="match status" value="1"/>
</dbReference>
<feature type="short sequence motif" description="Q motif" evidence="6">
    <location>
        <begin position="7"/>
        <end position="35"/>
    </location>
</feature>
<evidence type="ECO:0000256" key="3">
    <source>
        <dbReference type="ARBA" id="ARBA00022806"/>
    </source>
</evidence>
<keyword evidence="4 7" id="KW-0067">ATP-binding</keyword>
<proteinExistence type="inferred from homology"/>
<dbReference type="RefSeq" id="XP_002113066.1">
    <property type="nucleotide sequence ID" value="XM_002113030.1"/>
</dbReference>
<dbReference type="eggNOG" id="KOG0343">
    <property type="taxonomic scope" value="Eukaryota"/>
</dbReference>
<sequence length="491" mass="55914">ISVENPQEFTDFPLSSRTQIALKEAKYEIPTKIQKESIPIALSGRDVLGAAKTGSGKTLAFIIPILELLWQQKWSSMDGIGAIIISPTRELAYQTFEVLRKIGKKHDMSAGLVIGGKSMEEEQRSIIATNIIVSTPGRLLQHMDETPNFDCNNLQLLVLDEADRILDMGFADTMNAILENIPDERQTLLFSATQTKSVKDLARLSLNEPAYVSVHENSTSSTPSRLKQSYMVCELQDKMNLLFSFIRNHIKSKILIFMSSCKQVKFVYEAFRRLRPGIPLLALYGKQKQLKRMAIYNEFCRRSEAVLFATDIAARGLDFPAVDWVVQLDCPEDANTYIHRAGRTARYQKDGQALLVLLPSEEEGMLEELKKKKLNLTSIRVNPSKLMSIGKKLEALCVKDVEIKHWAQKCCISYARSVFLQGNKDVFDVHKLPMEEFARSLGLMNPPRIRFMKVWELIYHTNSINCLSNTNCYHHEHVLKYLETGKEDWSF</sequence>
<feature type="non-terminal residue" evidence="12">
    <location>
        <position position="1"/>
    </location>
</feature>
<keyword evidence="3 7" id="KW-0347">Helicase</keyword>
<evidence type="ECO:0000313" key="13">
    <source>
        <dbReference type="Proteomes" id="UP000009022"/>
    </source>
</evidence>
<comment type="domain">
    <text evidence="8">The Q motif is unique to and characteristic of the DEAD box family of RNA helicases and controls ATP binding and hydrolysis.</text>
</comment>
<dbReference type="SMART" id="SM00490">
    <property type="entry name" value="HELICc"/>
    <property type="match status" value="1"/>
</dbReference>
<accession>B3RWS3</accession>
<dbReference type="AlphaFoldDB" id="B3RWS3"/>
<dbReference type="InterPro" id="IPR011545">
    <property type="entry name" value="DEAD/DEAH_box_helicase_dom"/>
</dbReference>
<evidence type="ECO:0000259" key="11">
    <source>
        <dbReference type="PROSITE" id="PS51195"/>
    </source>
</evidence>
<evidence type="ECO:0000256" key="6">
    <source>
        <dbReference type="PROSITE-ProRule" id="PRU00552"/>
    </source>
</evidence>
<dbReference type="EMBL" id="DS985245">
    <property type="protein sequence ID" value="EDV25176.1"/>
    <property type="molecule type" value="Genomic_DNA"/>
</dbReference>
<dbReference type="SUPFAM" id="SSF52540">
    <property type="entry name" value="P-loop containing nucleoside triphosphate hydrolases"/>
    <property type="match status" value="1"/>
</dbReference>
<dbReference type="CDD" id="cd18787">
    <property type="entry name" value="SF2_C_DEAD"/>
    <property type="match status" value="1"/>
</dbReference>
<keyword evidence="5 8" id="KW-0694">RNA-binding</keyword>
<dbReference type="OMA" id="HCLTMCL"/>
<dbReference type="InterPro" id="IPR027417">
    <property type="entry name" value="P-loop_NTPase"/>
</dbReference>
<dbReference type="PROSITE" id="PS00039">
    <property type="entry name" value="DEAD_ATP_HELICASE"/>
    <property type="match status" value="1"/>
</dbReference>